<dbReference type="HOGENOM" id="CLU_1620694_0_0_1"/>
<dbReference type="EMBL" id="GL732544">
    <property type="protein sequence ID" value="EFX81226.1"/>
    <property type="molecule type" value="Genomic_DNA"/>
</dbReference>
<sequence length="174" mass="19729">MAFSSLWLGENYSEFVHARTYCGVQFPGQKFENNNEDKDPTNLEEFQEWKRKDCKAHGYILKTTKERDNAKWTPAQASSINKESALSVNSTMWPPLVEDSSRHIKIIAITMEMVNNEPIRKPSTSTPMVRPIPTERIIKGEAGVVTVVVEATKETRSIPMEMEVISLSTLRIVA</sequence>
<evidence type="ECO:0000313" key="1">
    <source>
        <dbReference type="EMBL" id="EFX81226.1"/>
    </source>
</evidence>
<dbReference type="InParanoid" id="E9GH91"/>
<gene>
    <name evidence="1" type="ORF">DAPPUDRAFT_317885</name>
</gene>
<accession>E9GH91</accession>
<dbReference type="KEGG" id="dpx:DAPPUDRAFT_317885"/>
<dbReference type="AlphaFoldDB" id="E9GH91"/>
<protein>
    <submittedName>
        <fullName evidence="1">Uncharacterized protein</fullName>
    </submittedName>
</protein>
<dbReference type="Proteomes" id="UP000000305">
    <property type="component" value="Unassembled WGS sequence"/>
</dbReference>
<proteinExistence type="predicted"/>
<evidence type="ECO:0000313" key="2">
    <source>
        <dbReference type="Proteomes" id="UP000000305"/>
    </source>
</evidence>
<organism evidence="1 2">
    <name type="scientific">Daphnia pulex</name>
    <name type="common">Water flea</name>
    <dbReference type="NCBI Taxonomy" id="6669"/>
    <lineage>
        <taxon>Eukaryota</taxon>
        <taxon>Metazoa</taxon>
        <taxon>Ecdysozoa</taxon>
        <taxon>Arthropoda</taxon>
        <taxon>Crustacea</taxon>
        <taxon>Branchiopoda</taxon>
        <taxon>Diplostraca</taxon>
        <taxon>Cladocera</taxon>
        <taxon>Anomopoda</taxon>
        <taxon>Daphniidae</taxon>
        <taxon>Daphnia</taxon>
    </lineage>
</organism>
<keyword evidence="2" id="KW-1185">Reference proteome</keyword>
<reference evidence="1 2" key="1">
    <citation type="journal article" date="2011" name="Science">
        <title>The ecoresponsive genome of Daphnia pulex.</title>
        <authorList>
            <person name="Colbourne J.K."/>
            <person name="Pfrender M.E."/>
            <person name="Gilbert D."/>
            <person name="Thomas W.K."/>
            <person name="Tucker A."/>
            <person name="Oakley T.H."/>
            <person name="Tokishita S."/>
            <person name="Aerts A."/>
            <person name="Arnold G.J."/>
            <person name="Basu M.K."/>
            <person name="Bauer D.J."/>
            <person name="Caceres C.E."/>
            <person name="Carmel L."/>
            <person name="Casola C."/>
            <person name="Choi J.H."/>
            <person name="Detter J.C."/>
            <person name="Dong Q."/>
            <person name="Dusheyko S."/>
            <person name="Eads B.D."/>
            <person name="Frohlich T."/>
            <person name="Geiler-Samerotte K.A."/>
            <person name="Gerlach D."/>
            <person name="Hatcher P."/>
            <person name="Jogdeo S."/>
            <person name="Krijgsveld J."/>
            <person name="Kriventseva E.V."/>
            <person name="Kultz D."/>
            <person name="Laforsch C."/>
            <person name="Lindquist E."/>
            <person name="Lopez J."/>
            <person name="Manak J.R."/>
            <person name="Muller J."/>
            <person name="Pangilinan J."/>
            <person name="Patwardhan R.P."/>
            <person name="Pitluck S."/>
            <person name="Pritham E.J."/>
            <person name="Rechtsteiner A."/>
            <person name="Rho M."/>
            <person name="Rogozin I.B."/>
            <person name="Sakarya O."/>
            <person name="Salamov A."/>
            <person name="Schaack S."/>
            <person name="Shapiro H."/>
            <person name="Shiga Y."/>
            <person name="Skalitzky C."/>
            <person name="Smith Z."/>
            <person name="Souvorov A."/>
            <person name="Sung W."/>
            <person name="Tang Z."/>
            <person name="Tsuchiya D."/>
            <person name="Tu H."/>
            <person name="Vos H."/>
            <person name="Wang M."/>
            <person name="Wolf Y.I."/>
            <person name="Yamagata H."/>
            <person name="Yamada T."/>
            <person name="Ye Y."/>
            <person name="Shaw J.R."/>
            <person name="Andrews J."/>
            <person name="Crease T.J."/>
            <person name="Tang H."/>
            <person name="Lucas S.M."/>
            <person name="Robertson H.M."/>
            <person name="Bork P."/>
            <person name="Koonin E.V."/>
            <person name="Zdobnov E.M."/>
            <person name="Grigoriev I.V."/>
            <person name="Lynch M."/>
            <person name="Boore J.L."/>
        </authorList>
    </citation>
    <scope>NUCLEOTIDE SEQUENCE [LARGE SCALE GENOMIC DNA]</scope>
</reference>
<name>E9GH91_DAPPU</name>